<dbReference type="PANTHER" id="PTHR10332:SF10">
    <property type="entry name" value="EQUILIBRATIVE NUCLEOSIDE TRANSPORTER 4"/>
    <property type="match status" value="1"/>
</dbReference>
<gene>
    <name evidence="8" type="primary">LOC110708537</name>
</gene>
<evidence type="ECO:0000256" key="3">
    <source>
        <dbReference type="ARBA" id="ARBA00022448"/>
    </source>
</evidence>
<feature type="transmembrane region" description="Helical" evidence="7">
    <location>
        <begin position="167"/>
        <end position="190"/>
    </location>
</feature>
<evidence type="ECO:0000256" key="2">
    <source>
        <dbReference type="ARBA" id="ARBA00007965"/>
    </source>
</evidence>
<dbReference type="InterPro" id="IPR002259">
    <property type="entry name" value="Eqnu_transpt"/>
</dbReference>
<organism evidence="8 9">
    <name type="scientific">Chenopodium quinoa</name>
    <name type="common">Quinoa</name>
    <dbReference type="NCBI Taxonomy" id="63459"/>
    <lineage>
        <taxon>Eukaryota</taxon>
        <taxon>Viridiplantae</taxon>
        <taxon>Streptophyta</taxon>
        <taxon>Embryophyta</taxon>
        <taxon>Tracheophyta</taxon>
        <taxon>Spermatophyta</taxon>
        <taxon>Magnoliopsida</taxon>
        <taxon>eudicotyledons</taxon>
        <taxon>Gunneridae</taxon>
        <taxon>Pentapetalae</taxon>
        <taxon>Caryophyllales</taxon>
        <taxon>Chenopodiaceae</taxon>
        <taxon>Chenopodioideae</taxon>
        <taxon>Atripliceae</taxon>
        <taxon>Chenopodium</taxon>
    </lineage>
</organism>
<evidence type="ECO:0000256" key="1">
    <source>
        <dbReference type="ARBA" id="ARBA00004141"/>
    </source>
</evidence>
<proteinExistence type="inferred from homology"/>
<dbReference type="PIRSF" id="PIRSF016379">
    <property type="entry name" value="ENT"/>
    <property type="match status" value="1"/>
</dbReference>
<dbReference type="Proteomes" id="UP000596660">
    <property type="component" value="Unplaced"/>
</dbReference>
<keyword evidence="4 7" id="KW-0812">Transmembrane</keyword>
<feature type="transmembrane region" description="Helical" evidence="7">
    <location>
        <begin position="202"/>
        <end position="223"/>
    </location>
</feature>
<feature type="transmembrane region" description="Helical" evidence="7">
    <location>
        <begin position="389"/>
        <end position="412"/>
    </location>
</feature>
<dbReference type="PANTHER" id="PTHR10332">
    <property type="entry name" value="EQUILIBRATIVE NUCLEOSIDE TRANSPORTER"/>
    <property type="match status" value="1"/>
</dbReference>
<keyword evidence="9" id="KW-1185">Reference proteome</keyword>
<name>A0A803L0I1_CHEQI</name>
<evidence type="ECO:0000256" key="7">
    <source>
        <dbReference type="SAM" id="Phobius"/>
    </source>
</evidence>
<comment type="similarity">
    <text evidence="2">Belongs to the SLC29A/ENT transporter (TC 2.A.57) family.</text>
</comment>
<feature type="transmembrane region" description="Helical" evidence="7">
    <location>
        <begin position="71"/>
        <end position="91"/>
    </location>
</feature>
<protein>
    <recommendedName>
        <fullName evidence="10">Equilibrative nucleotide transporter 1</fullName>
    </recommendedName>
</protein>
<dbReference type="GO" id="GO:0005337">
    <property type="term" value="F:nucleoside transmembrane transporter activity"/>
    <property type="evidence" value="ECO:0007669"/>
    <property type="project" value="InterPro"/>
</dbReference>
<dbReference type="EnsemblPlants" id="AUR62005369-RA">
    <property type="protein sequence ID" value="AUR62005369-RA:cds"/>
    <property type="gene ID" value="AUR62005369"/>
</dbReference>
<feature type="transmembrane region" description="Helical" evidence="7">
    <location>
        <begin position="262"/>
        <end position="282"/>
    </location>
</feature>
<dbReference type="Pfam" id="PF01733">
    <property type="entry name" value="Nucleoside_tran"/>
    <property type="match status" value="2"/>
</dbReference>
<dbReference type="Gramene" id="AUR62005369-RA">
    <property type="protein sequence ID" value="AUR62005369-RA:cds"/>
    <property type="gene ID" value="AUR62005369"/>
</dbReference>
<dbReference type="KEGG" id="cqi:110708537"/>
<evidence type="ECO:0000256" key="6">
    <source>
        <dbReference type="ARBA" id="ARBA00023136"/>
    </source>
</evidence>
<sequence length="413" mass="45954">MEAKEEATVSLLHHTTPTNNGDDVITNHDSFNLAYIIYLILGTGMLLPWNAFITAVDYFNYLYPDRSIDRIFAVVYQSVSLLCLLLIVFCFRKFHAYVRINIGLGLFLIALLVVPLMDWFYIRGQSGLYDGFYVTIGVVGLSGVANALVQGSIIGSAAELPERYMQAVVSGTSASGVLVSLMRIFTKAVYPQGSNDGLRNSAILYFIVAILFMVICFILFNVVSRLPVIKHHNSKLRNEPELIQEELPLSASIWETIQKIRWYGFGITLVYIVALSIFPGSVTEDVHSTALGDWYAILLITCYNVFDLIGKSLTAVYLLKNANIALGASFTRLLFYPLYLGCLHGPQFFRTEIPVISLTSLLGFTTGYFASVLMILTPKMVQLQHSETAGILVVVFLILGLAIGSIFSWFWVI</sequence>
<feature type="transmembrane region" description="Helical" evidence="7">
    <location>
        <begin position="330"/>
        <end position="349"/>
    </location>
</feature>
<accession>A0A803L0I1</accession>
<feature type="transmembrane region" description="Helical" evidence="7">
    <location>
        <begin position="35"/>
        <end position="59"/>
    </location>
</feature>
<dbReference type="RefSeq" id="XP_021742371.1">
    <property type="nucleotide sequence ID" value="XM_021886679.1"/>
</dbReference>
<dbReference type="PRINTS" id="PR01130">
    <property type="entry name" value="DERENTRNSPRT"/>
</dbReference>
<feature type="transmembrane region" description="Helical" evidence="7">
    <location>
        <begin position="134"/>
        <end position="155"/>
    </location>
</feature>
<dbReference type="GO" id="GO:0005886">
    <property type="term" value="C:plasma membrane"/>
    <property type="evidence" value="ECO:0007669"/>
    <property type="project" value="TreeGrafter"/>
</dbReference>
<reference evidence="8" key="1">
    <citation type="journal article" date="2017" name="Nature">
        <title>The genome of Chenopodium quinoa.</title>
        <authorList>
            <person name="Jarvis D.E."/>
            <person name="Ho Y.S."/>
            <person name="Lightfoot D.J."/>
            <person name="Schmoeckel S.M."/>
            <person name="Li B."/>
            <person name="Borm T.J.A."/>
            <person name="Ohyanagi H."/>
            <person name="Mineta K."/>
            <person name="Michell C.T."/>
            <person name="Saber N."/>
            <person name="Kharbatia N.M."/>
            <person name="Rupper R.R."/>
            <person name="Sharp A.R."/>
            <person name="Dally N."/>
            <person name="Boughton B.A."/>
            <person name="Woo Y.H."/>
            <person name="Gao G."/>
            <person name="Schijlen E.G.W.M."/>
            <person name="Guo X."/>
            <person name="Momin A.A."/>
            <person name="Negrao S."/>
            <person name="Al-Babili S."/>
            <person name="Gehring C."/>
            <person name="Roessner U."/>
            <person name="Jung C."/>
            <person name="Murphy K."/>
            <person name="Arold S.T."/>
            <person name="Gojobori T."/>
            <person name="van der Linden C.G."/>
            <person name="van Loo E.N."/>
            <person name="Jellen E.N."/>
            <person name="Maughan P.J."/>
            <person name="Tester M."/>
        </authorList>
    </citation>
    <scope>NUCLEOTIDE SEQUENCE [LARGE SCALE GENOMIC DNA]</scope>
    <source>
        <strain evidence="8">cv. PI 614886</strain>
    </source>
</reference>
<evidence type="ECO:0000256" key="4">
    <source>
        <dbReference type="ARBA" id="ARBA00022692"/>
    </source>
</evidence>
<evidence type="ECO:0008006" key="10">
    <source>
        <dbReference type="Google" id="ProtNLM"/>
    </source>
</evidence>
<keyword evidence="6 7" id="KW-0472">Membrane</keyword>
<dbReference type="GeneID" id="110708537"/>
<feature type="transmembrane region" description="Helical" evidence="7">
    <location>
        <begin position="103"/>
        <end position="122"/>
    </location>
</feature>
<feature type="transmembrane region" description="Helical" evidence="7">
    <location>
        <begin position="355"/>
        <end position="377"/>
    </location>
</feature>
<keyword evidence="5 7" id="KW-1133">Transmembrane helix</keyword>
<dbReference type="AlphaFoldDB" id="A0A803L0I1"/>
<dbReference type="OMA" id="FNTYVTF"/>
<reference evidence="8" key="2">
    <citation type="submission" date="2021-03" db="UniProtKB">
        <authorList>
            <consortium name="EnsemblPlants"/>
        </authorList>
    </citation>
    <scope>IDENTIFICATION</scope>
</reference>
<comment type="subcellular location">
    <subcellularLocation>
        <location evidence="1">Membrane</location>
        <topology evidence="1">Multi-pass membrane protein</topology>
    </subcellularLocation>
</comment>
<evidence type="ECO:0000313" key="8">
    <source>
        <dbReference type="EnsemblPlants" id="AUR62005369-RA:cds"/>
    </source>
</evidence>
<feature type="transmembrane region" description="Helical" evidence="7">
    <location>
        <begin position="294"/>
        <end position="318"/>
    </location>
</feature>
<evidence type="ECO:0000313" key="9">
    <source>
        <dbReference type="Proteomes" id="UP000596660"/>
    </source>
</evidence>
<evidence type="ECO:0000256" key="5">
    <source>
        <dbReference type="ARBA" id="ARBA00022989"/>
    </source>
</evidence>
<dbReference type="OrthoDB" id="1856718at2759"/>
<keyword evidence="3" id="KW-0813">Transport</keyword>